<dbReference type="PANTHER" id="PTHR36766">
    <property type="entry name" value="PLANT BROAD-SPECTRUM MILDEW RESISTANCE PROTEIN RPW8"/>
    <property type="match status" value="1"/>
</dbReference>
<proteinExistence type="inferred from homology"/>
<dbReference type="InterPro" id="IPR041118">
    <property type="entry name" value="Rx_N"/>
</dbReference>
<evidence type="ECO:0000256" key="4">
    <source>
        <dbReference type="ARBA" id="ARBA00022741"/>
    </source>
</evidence>
<organism evidence="12 13">
    <name type="scientific">Rehmannia glutinosa</name>
    <name type="common">Chinese foxglove</name>
    <dbReference type="NCBI Taxonomy" id="99300"/>
    <lineage>
        <taxon>Eukaryota</taxon>
        <taxon>Viridiplantae</taxon>
        <taxon>Streptophyta</taxon>
        <taxon>Embryophyta</taxon>
        <taxon>Tracheophyta</taxon>
        <taxon>Spermatophyta</taxon>
        <taxon>Magnoliopsida</taxon>
        <taxon>eudicotyledons</taxon>
        <taxon>Gunneridae</taxon>
        <taxon>Pentapetalae</taxon>
        <taxon>asterids</taxon>
        <taxon>lamiids</taxon>
        <taxon>Lamiales</taxon>
        <taxon>Orobanchaceae</taxon>
        <taxon>Rehmannieae</taxon>
        <taxon>Rehmannia</taxon>
    </lineage>
</organism>
<keyword evidence="13" id="KW-1185">Reference proteome</keyword>
<dbReference type="Pfam" id="PF00931">
    <property type="entry name" value="NB-ARC"/>
    <property type="match status" value="1"/>
</dbReference>
<dbReference type="Pfam" id="PF18052">
    <property type="entry name" value="Rx_N"/>
    <property type="match status" value="1"/>
</dbReference>
<evidence type="ECO:0000259" key="9">
    <source>
        <dbReference type="Pfam" id="PF23247"/>
    </source>
</evidence>
<dbReference type="InterPro" id="IPR057135">
    <property type="entry name" value="At4g27190-like_LRR"/>
</dbReference>
<comment type="caution">
    <text evidence="12">The sequence shown here is derived from an EMBL/GenBank/DDBJ whole genome shotgun (WGS) entry which is preliminary data.</text>
</comment>
<evidence type="ECO:0000313" key="12">
    <source>
        <dbReference type="EMBL" id="KAK6159818.1"/>
    </source>
</evidence>
<dbReference type="EMBL" id="JABTTQ020000003">
    <property type="protein sequence ID" value="KAK6159818.1"/>
    <property type="molecule type" value="Genomic_DNA"/>
</dbReference>
<feature type="domain" description="NB-ARC" evidence="7">
    <location>
        <begin position="196"/>
        <end position="367"/>
    </location>
</feature>
<evidence type="ECO:0008006" key="14">
    <source>
        <dbReference type="Google" id="ProtNLM"/>
    </source>
</evidence>
<dbReference type="SUPFAM" id="SSF52058">
    <property type="entry name" value="L domain-like"/>
    <property type="match status" value="2"/>
</dbReference>
<name>A0ABR0XL26_REHGL</name>
<dbReference type="InterPro" id="IPR058922">
    <property type="entry name" value="WHD_DRP"/>
</dbReference>
<dbReference type="InterPro" id="IPR032675">
    <property type="entry name" value="LRR_dom_sf"/>
</dbReference>
<dbReference type="InterPro" id="IPR002182">
    <property type="entry name" value="NB-ARC"/>
</dbReference>
<dbReference type="InterPro" id="IPR042197">
    <property type="entry name" value="Apaf_helical"/>
</dbReference>
<reference evidence="12 13" key="1">
    <citation type="journal article" date="2021" name="Comput. Struct. Biotechnol. J.">
        <title>De novo genome assembly of the potent medicinal plant Rehmannia glutinosa using nanopore technology.</title>
        <authorList>
            <person name="Ma L."/>
            <person name="Dong C."/>
            <person name="Song C."/>
            <person name="Wang X."/>
            <person name="Zheng X."/>
            <person name="Niu Y."/>
            <person name="Chen S."/>
            <person name="Feng W."/>
        </authorList>
    </citation>
    <scope>NUCLEOTIDE SEQUENCE [LARGE SCALE GENOMIC DNA]</scope>
    <source>
        <strain evidence="12">DH-2019</strain>
    </source>
</reference>
<evidence type="ECO:0000256" key="5">
    <source>
        <dbReference type="ARBA" id="ARBA00022821"/>
    </source>
</evidence>
<evidence type="ECO:0000259" key="7">
    <source>
        <dbReference type="Pfam" id="PF00931"/>
    </source>
</evidence>
<keyword evidence="3" id="KW-0677">Repeat</keyword>
<dbReference type="Pfam" id="PF23247">
    <property type="entry name" value="LRR_RPS2"/>
    <property type="match status" value="1"/>
</dbReference>
<dbReference type="Gene3D" id="1.20.5.4130">
    <property type="match status" value="1"/>
</dbReference>
<dbReference type="PRINTS" id="PR00364">
    <property type="entry name" value="DISEASERSIST"/>
</dbReference>
<evidence type="ECO:0000256" key="1">
    <source>
        <dbReference type="ARBA" id="ARBA00008894"/>
    </source>
</evidence>
<dbReference type="InterPro" id="IPR038005">
    <property type="entry name" value="RX-like_CC"/>
</dbReference>
<evidence type="ECO:0000256" key="2">
    <source>
        <dbReference type="ARBA" id="ARBA00022614"/>
    </source>
</evidence>
<dbReference type="Gene3D" id="3.40.50.300">
    <property type="entry name" value="P-loop containing nucleotide triphosphate hydrolases"/>
    <property type="match status" value="1"/>
</dbReference>
<dbReference type="Pfam" id="PF23559">
    <property type="entry name" value="WHD_DRP"/>
    <property type="match status" value="1"/>
</dbReference>
<feature type="domain" description="R13L1/DRL21-like LRR repeat region" evidence="11">
    <location>
        <begin position="682"/>
        <end position="808"/>
    </location>
</feature>
<gene>
    <name evidence="12" type="ORF">DH2020_003199</name>
</gene>
<dbReference type="Gene3D" id="1.10.10.10">
    <property type="entry name" value="Winged helix-like DNA-binding domain superfamily/Winged helix DNA-binding domain"/>
    <property type="match status" value="1"/>
</dbReference>
<keyword evidence="5" id="KW-0611">Plant defense</keyword>
<dbReference type="Gene3D" id="3.80.10.10">
    <property type="entry name" value="Ribonuclease Inhibitor"/>
    <property type="match status" value="2"/>
</dbReference>
<dbReference type="Pfam" id="PF25019">
    <property type="entry name" value="LRR_R13L1-DRL21"/>
    <property type="match status" value="1"/>
</dbReference>
<dbReference type="PANTHER" id="PTHR36766:SF42">
    <property type="entry name" value="NB-ARC DOMAIN DISEASE RESISTANCE PROTEIN"/>
    <property type="match status" value="1"/>
</dbReference>
<feature type="domain" description="Disease resistance N-terminal" evidence="8">
    <location>
        <begin position="38"/>
        <end position="124"/>
    </location>
</feature>
<sequence>MANCLYFQCKTIYANMWIELDPEHKPSVSHSFIKAEAFLGVVLDNLSSLIKGEIGLIMGVDEEMNKLSSTLTTIQAVLEDAEQKQLESKPIQNWLCKLNDLAYEIDDILDECATQVSIMEHQRSSRYSLKKILFRRKIGRRMKQVTAKLDVVVAERAKFHLREMPIDRPRELAATRETGSILNESHHVYGREEDKEKIVDILLNHVKDNQEISILPIIGIGGLGKTTLAQLVFNDQRVVEHFDKKLWVCVSDNFNLNTLIKAMIESLIGTGSASDLIQLDTLQRRLWELLNQKRYLLVLDDVWNDHQEKWYALRNVLACGSLGASIIVTTRQKKVVDLMRTLPTHNLTGLLEEHCWMLLRERAFGQEKDEYPNLEIIGKEIVKKCAGVPLAAKALGGLLRFKRTEKDWIYVKESEILDLPQEETLILPALRLSYHHLPLALRQCFAYCAVFPKDSEIQKEELIFNWIAHGFISSKGVLEVEDVGDEVCNELVLRSLLQDVPDGRRNFFIMHDLVHDLAQSIMENKVPGTKNIRSASNDKIRQVNLLNKYVAFPKCSRPEIDMSYILKNYGRLRILDAKLTRIKELSSAIGNLKHLQYLNLSATEIRTLPDSLGRLWNLRILNLNYCSDLFALPQSMRYLKNLRHLFLEDCASLSETPSKISELTHLRTLSVFIVGHNRGNQLEELQCLNLGGKLEIRHLERVKNPMDAKKANLGEKKNLRHLSLLWEGNNESKLTEDTDEKVLEALEPHPNVETLEINGFNGRCFPAWMTNSTLKKVVEISIVRCQNCLRVPQLKELPHLKTLRLENMGIEYILEDEVHGGKTVSIEFPFLKELYLCDLPNLKGFFKDHVLREVSPNLLEITILRCSSFKLPPLSSFKLMHKLICSSSTLASVSKFDSLTTLWVQIDNNTTRIPIETLKSLANLETLVINLRDEVCVLPDEGLRALKSLARLTIEKSKTLTCLPQGWLQHLSTMETLYIFGCTEFVELPEEIKHLNSLATVGLDDLPNMMCLPNALQHLSSLQYLHLEDLPQLDSLPDWLGNIASLKDLYIRNCPKLASLPTSIQGMQNLKYLIVEDCPQLERRCQRGKGEDWHKIAHIPYLRID</sequence>
<dbReference type="InterPro" id="IPR036388">
    <property type="entry name" value="WH-like_DNA-bd_sf"/>
</dbReference>
<dbReference type="SUPFAM" id="SSF52540">
    <property type="entry name" value="P-loop containing nucleoside triphosphate hydrolases"/>
    <property type="match status" value="1"/>
</dbReference>
<feature type="domain" description="Disease resistance protein At4g27190-like leucine-rich repeats" evidence="9">
    <location>
        <begin position="946"/>
        <end position="1078"/>
    </location>
</feature>
<dbReference type="InterPro" id="IPR027417">
    <property type="entry name" value="P-loop_NTPase"/>
</dbReference>
<evidence type="ECO:0000256" key="3">
    <source>
        <dbReference type="ARBA" id="ARBA00022737"/>
    </source>
</evidence>
<accession>A0ABR0XL26</accession>
<evidence type="ECO:0000259" key="10">
    <source>
        <dbReference type="Pfam" id="PF23559"/>
    </source>
</evidence>
<keyword evidence="4" id="KW-0547">Nucleotide-binding</keyword>
<comment type="similarity">
    <text evidence="1">Belongs to the disease resistance NB-LRR family.</text>
</comment>
<dbReference type="InterPro" id="IPR056789">
    <property type="entry name" value="LRR_R13L1-DRL21"/>
</dbReference>
<keyword evidence="2" id="KW-0433">Leucine-rich repeat</keyword>
<keyword evidence="6" id="KW-0067">ATP-binding</keyword>
<protein>
    <recommendedName>
        <fullName evidence="14">Disease resistance protein RGA3</fullName>
    </recommendedName>
</protein>
<evidence type="ECO:0000313" key="13">
    <source>
        <dbReference type="Proteomes" id="UP001318860"/>
    </source>
</evidence>
<dbReference type="Proteomes" id="UP001318860">
    <property type="component" value="Unassembled WGS sequence"/>
</dbReference>
<evidence type="ECO:0000259" key="8">
    <source>
        <dbReference type="Pfam" id="PF18052"/>
    </source>
</evidence>
<feature type="domain" description="Disease resistance protein winged helix" evidence="10">
    <location>
        <begin position="450"/>
        <end position="518"/>
    </location>
</feature>
<evidence type="ECO:0000259" key="11">
    <source>
        <dbReference type="Pfam" id="PF25019"/>
    </source>
</evidence>
<evidence type="ECO:0000256" key="6">
    <source>
        <dbReference type="ARBA" id="ARBA00022840"/>
    </source>
</evidence>
<dbReference type="CDD" id="cd14798">
    <property type="entry name" value="RX-CC_like"/>
    <property type="match status" value="1"/>
</dbReference>
<dbReference type="Gene3D" id="1.10.8.430">
    <property type="entry name" value="Helical domain of apoptotic protease-activating factors"/>
    <property type="match status" value="1"/>
</dbReference>